<comment type="cofactor">
    <cofactor evidence="8">
        <name>Zn(2+)</name>
        <dbReference type="ChEBI" id="CHEBI:29105"/>
    </cofactor>
    <text evidence="8">Binds 1 zinc ion per subunit.</text>
</comment>
<name>A0A3R9WKX5_9BACT</name>
<dbReference type="Gene3D" id="3.40.140.10">
    <property type="entry name" value="Cytidine Deaminase, domain 2"/>
    <property type="match status" value="1"/>
</dbReference>
<keyword evidence="5 8" id="KW-0378">Hydrolase</keyword>
<keyword evidence="4 8" id="KW-0479">Metal-binding</keyword>
<dbReference type="InterPro" id="IPR002125">
    <property type="entry name" value="CMP_dCMP_dom"/>
</dbReference>
<comment type="similarity">
    <text evidence="1">Belongs to the cytidine and deoxycytidylate deaminase family. ADAT2 subfamily.</text>
</comment>
<keyword evidence="6 8" id="KW-0862">Zinc</keyword>
<comment type="catalytic activity">
    <reaction evidence="7 8">
        <text>adenosine(34) in tRNA + H2O + H(+) = inosine(34) in tRNA + NH4(+)</text>
        <dbReference type="Rhea" id="RHEA:43168"/>
        <dbReference type="Rhea" id="RHEA-COMP:10373"/>
        <dbReference type="Rhea" id="RHEA-COMP:10374"/>
        <dbReference type="ChEBI" id="CHEBI:15377"/>
        <dbReference type="ChEBI" id="CHEBI:15378"/>
        <dbReference type="ChEBI" id="CHEBI:28938"/>
        <dbReference type="ChEBI" id="CHEBI:74411"/>
        <dbReference type="ChEBI" id="CHEBI:82852"/>
        <dbReference type="EC" id="3.5.4.33"/>
    </reaction>
</comment>
<dbReference type="InterPro" id="IPR058535">
    <property type="entry name" value="MafB19-deam"/>
</dbReference>
<dbReference type="AlphaFoldDB" id="A0A3R9WKX5"/>
<evidence type="ECO:0000313" key="11">
    <source>
        <dbReference type="EMBL" id="RSL19407.1"/>
    </source>
</evidence>
<dbReference type="HAMAP" id="MF_00972">
    <property type="entry name" value="tRNA_aden_deaminase"/>
    <property type="match status" value="1"/>
</dbReference>
<organism evidence="11 12">
    <name type="scientific">Edaphobacter aggregans</name>
    <dbReference type="NCBI Taxonomy" id="570835"/>
    <lineage>
        <taxon>Bacteria</taxon>
        <taxon>Pseudomonadati</taxon>
        <taxon>Acidobacteriota</taxon>
        <taxon>Terriglobia</taxon>
        <taxon>Terriglobales</taxon>
        <taxon>Acidobacteriaceae</taxon>
        <taxon>Edaphobacter</taxon>
    </lineage>
</organism>
<dbReference type="GO" id="GO:0002100">
    <property type="term" value="P:tRNA wobble adenosine to inosine editing"/>
    <property type="evidence" value="ECO:0007669"/>
    <property type="project" value="UniProtKB-UniRule"/>
</dbReference>
<dbReference type="PROSITE" id="PS00903">
    <property type="entry name" value="CYT_DCMP_DEAMINASES_1"/>
    <property type="match status" value="1"/>
</dbReference>
<evidence type="ECO:0000256" key="4">
    <source>
        <dbReference type="ARBA" id="ARBA00022723"/>
    </source>
</evidence>
<feature type="binding site" evidence="8">
    <location>
        <position position="114"/>
    </location>
    <ligand>
        <name>Zn(2+)</name>
        <dbReference type="ChEBI" id="CHEBI:29105"/>
        <note>catalytic</note>
    </ligand>
</feature>
<keyword evidence="3 8" id="KW-0819">tRNA processing</keyword>
<dbReference type="FunFam" id="3.40.140.10:FF:000005">
    <property type="entry name" value="tRNA-specific adenosine deaminase"/>
    <property type="match status" value="1"/>
</dbReference>
<feature type="active site" description="Proton donor" evidence="8">
    <location>
        <position position="82"/>
    </location>
</feature>
<dbReference type="PROSITE" id="PS51747">
    <property type="entry name" value="CYT_DCMP_DEAMINASES_2"/>
    <property type="match status" value="1"/>
</dbReference>
<dbReference type="NCBIfam" id="NF008113">
    <property type="entry name" value="PRK10860.1"/>
    <property type="match status" value="1"/>
</dbReference>
<evidence type="ECO:0000256" key="6">
    <source>
        <dbReference type="ARBA" id="ARBA00022833"/>
    </source>
</evidence>
<sequence length="211" mass="22814">MPSTIRDASSPIRRRKTNADYTNSMDSALHDEQMMRLAIAQAQAAEAAGEVPVGAVAVHNGEVIGRGQNRVLRDSDPTAHAEIVALREAGRALSNYRLVTPEGGCTLYVTLEPCAMCASAILHARIARLVYAADDPKAGACGSVLSVMNHPQLNHRVEVTPGLLAEECSRMLSNFFLERRGKKRFDPHPMDTEEAILGGPDGDEEKVVREG</sequence>
<dbReference type="CDD" id="cd01285">
    <property type="entry name" value="nucleoside_deaminase"/>
    <property type="match status" value="1"/>
</dbReference>
<reference evidence="11 12" key="1">
    <citation type="submission" date="2018-12" db="EMBL/GenBank/DDBJ databases">
        <title>Sequencing of bacterial isolates from soil warming experiment in Harvard Forest, Massachusetts, USA.</title>
        <authorList>
            <person name="Deangelis K."/>
        </authorList>
    </citation>
    <scope>NUCLEOTIDE SEQUENCE [LARGE SCALE GENOMIC DNA]</scope>
    <source>
        <strain evidence="11 12">EB153</strain>
    </source>
</reference>
<comment type="subunit">
    <text evidence="2 8">Homodimer.</text>
</comment>
<evidence type="ECO:0000256" key="5">
    <source>
        <dbReference type="ARBA" id="ARBA00022801"/>
    </source>
</evidence>
<feature type="domain" description="CMP/dCMP-type deaminase" evidence="10">
    <location>
        <begin position="29"/>
        <end position="143"/>
    </location>
</feature>
<accession>A0A3R9WKX5</accession>
<dbReference type="EC" id="3.5.4.33" evidence="8"/>
<dbReference type="GO" id="GO:0052717">
    <property type="term" value="F:tRNA-specific adenosine-34 deaminase activity"/>
    <property type="evidence" value="ECO:0007669"/>
    <property type="project" value="UniProtKB-UniRule"/>
</dbReference>
<feature type="binding site" evidence="8">
    <location>
        <position position="80"/>
    </location>
    <ligand>
        <name>Zn(2+)</name>
        <dbReference type="ChEBI" id="CHEBI:29105"/>
        <note>catalytic</note>
    </ligand>
</feature>
<dbReference type="SUPFAM" id="SSF53927">
    <property type="entry name" value="Cytidine deaminase-like"/>
    <property type="match status" value="1"/>
</dbReference>
<comment type="function">
    <text evidence="8">Catalyzes the deamination of adenosine to inosine at the wobble position 34 of tRNA(Arg2).</text>
</comment>
<evidence type="ECO:0000313" key="12">
    <source>
        <dbReference type="Proteomes" id="UP000269669"/>
    </source>
</evidence>
<dbReference type="Proteomes" id="UP000269669">
    <property type="component" value="Unassembled WGS sequence"/>
</dbReference>
<evidence type="ECO:0000256" key="9">
    <source>
        <dbReference type="SAM" id="MobiDB-lite"/>
    </source>
</evidence>
<gene>
    <name evidence="8" type="primary">tadA</name>
    <name evidence="11" type="ORF">EDE15_5074</name>
</gene>
<evidence type="ECO:0000256" key="1">
    <source>
        <dbReference type="ARBA" id="ARBA00010669"/>
    </source>
</evidence>
<dbReference type="PANTHER" id="PTHR11079">
    <property type="entry name" value="CYTOSINE DEAMINASE FAMILY MEMBER"/>
    <property type="match status" value="1"/>
</dbReference>
<dbReference type="EMBL" id="RSDW01000001">
    <property type="protein sequence ID" value="RSL19407.1"/>
    <property type="molecule type" value="Genomic_DNA"/>
</dbReference>
<keyword evidence="12" id="KW-1185">Reference proteome</keyword>
<comment type="caution">
    <text evidence="11">The sequence shown here is derived from an EMBL/GenBank/DDBJ whole genome shotgun (WGS) entry which is preliminary data.</text>
</comment>
<evidence type="ECO:0000256" key="8">
    <source>
        <dbReference type="HAMAP-Rule" id="MF_00972"/>
    </source>
</evidence>
<evidence type="ECO:0000256" key="7">
    <source>
        <dbReference type="ARBA" id="ARBA00048045"/>
    </source>
</evidence>
<dbReference type="InterPro" id="IPR028883">
    <property type="entry name" value="tRNA_aden_deaminase"/>
</dbReference>
<protein>
    <recommendedName>
        <fullName evidence="8">tRNA-specific adenosine deaminase</fullName>
        <ecNumber evidence="8">3.5.4.33</ecNumber>
    </recommendedName>
</protein>
<evidence type="ECO:0000256" key="2">
    <source>
        <dbReference type="ARBA" id="ARBA00011738"/>
    </source>
</evidence>
<evidence type="ECO:0000256" key="3">
    <source>
        <dbReference type="ARBA" id="ARBA00022694"/>
    </source>
</evidence>
<dbReference type="Pfam" id="PF14437">
    <property type="entry name" value="MafB19-deam"/>
    <property type="match status" value="1"/>
</dbReference>
<feature type="binding site" evidence="8">
    <location>
        <position position="117"/>
    </location>
    <ligand>
        <name>Zn(2+)</name>
        <dbReference type="ChEBI" id="CHEBI:29105"/>
        <note>catalytic</note>
    </ligand>
</feature>
<proteinExistence type="inferred from homology"/>
<dbReference type="InterPro" id="IPR016192">
    <property type="entry name" value="APOBEC/CMP_deaminase_Zn-bd"/>
</dbReference>
<dbReference type="PANTHER" id="PTHR11079:SF202">
    <property type="entry name" value="TRNA-SPECIFIC ADENOSINE DEAMINASE"/>
    <property type="match status" value="1"/>
</dbReference>
<dbReference type="GO" id="GO:0008270">
    <property type="term" value="F:zinc ion binding"/>
    <property type="evidence" value="ECO:0007669"/>
    <property type="project" value="UniProtKB-UniRule"/>
</dbReference>
<dbReference type="InterPro" id="IPR016193">
    <property type="entry name" value="Cytidine_deaminase-like"/>
</dbReference>
<evidence type="ECO:0000259" key="10">
    <source>
        <dbReference type="PROSITE" id="PS51747"/>
    </source>
</evidence>
<feature type="region of interest" description="Disordered" evidence="9">
    <location>
        <begin position="186"/>
        <end position="211"/>
    </location>
</feature>